<reference evidence="1" key="2">
    <citation type="submission" date="2021-09" db="EMBL/GenBank/DDBJ databases">
        <authorList>
            <person name="Gilroy R."/>
        </authorList>
    </citation>
    <scope>NUCLEOTIDE SEQUENCE</scope>
    <source>
        <strain evidence="1">CHK124-7917</strain>
    </source>
</reference>
<sequence>VEAVGIAPDMATYDHVNTNYWFYGHQAVTVVEGMGNLRGVREMQHTFNSCTGLTEIDLSGLDPSSLEDLAYTFGGCGSLVTIWADADWALPISGVSGFQTFYQCTSLVGGAGTTYASSRAGYQYMRIDGVGGAGYLTAKSS</sequence>
<dbReference type="AlphaFoldDB" id="A0A921KLV5"/>
<evidence type="ECO:0000313" key="1">
    <source>
        <dbReference type="EMBL" id="HJF45759.1"/>
    </source>
</evidence>
<feature type="non-terminal residue" evidence="1">
    <location>
        <position position="1"/>
    </location>
</feature>
<accession>A0A921KLV5</accession>
<name>A0A921KLV5_9ACTN</name>
<comment type="caution">
    <text evidence="1">The sequence shown here is derived from an EMBL/GenBank/DDBJ whole genome shotgun (WGS) entry which is preliminary data.</text>
</comment>
<dbReference type="EMBL" id="DYWQ01000125">
    <property type="protein sequence ID" value="HJF45759.1"/>
    <property type="molecule type" value="Genomic_DNA"/>
</dbReference>
<reference evidence="1" key="1">
    <citation type="journal article" date="2021" name="PeerJ">
        <title>Extensive microbial diversity within the chicken gut microbiome revealed by metagenomics and culture.</title>
        <authorList>
            <person name="Gilroy R."/>
            <person name="Ravi A."/>
            <person name="Getino M."/>
            <person name="Pursley I."/>
            <person name="Horton D.L."/>
            <person name="Alikhan N.F."/>
            <person name="Baker D."/>
            <person name="Gharbi K."/>
            <person name="Hall N."/>
            <person name="Watson M."/>
            <person name="Adriaenssens E.M."/>
            <person name="Foster-Nyarko E."/>
            <person name="Jarju S."/>
            <person name="Secka A."/>
            <person name="Antonio M."/>
            <person name="Oren A."/>
            <person name="Chaudhuri R.R."/>
            <person name="La Ragione R."/>
            <person name="Hildebrand F."/>
            <person name="Pallen M.J."/>
        </authorList>
    </citation>
    <scope>NUCLEOTIDE SEQUENCE</scope>
    <source>
        <strain evidence="1">CHK124-7917</strain>
    </source>
</reference>
<dbReference type="Proteomes" id="UP000697330">
    <property type="component" value="Unassembled WGS sequence"/>
</dbReference>
<gene>
    <name evidence="1" type="ORF">K8U72_08290</name>
</gene>
<organism evidence="1 2">
    <name type="scientific">Thermophilibacter provencensis</name>
    <dbReference type="NCBI Taxonomy" id="1852386"/>
    <lineage>
        <taxon>Bacteria</taxon>
        <taxon>Bacillati</taxon>
        <taxon>Actinomycetota</taxon>
        <taxon>Coriobacteriia</taxon>
        <taxon>Coriobacteriales</taxon>
        <taxon>Atopobiaceae</taxon>
        <taxon>Thermophilibacter</taxon>
    </lineage>
</organism>
<protein>
    <submittedName>
        <fullName evidence="1">Leucine-rich repeat domain-containing protein</fullName>
    </submittedName>
</protein>
<evidence type="ECO:0000313" key="2">
    <source>
        <dbReference type="Proteomes" id="UP000697330"/>
    </source>
</evidence>
<proteinExistence type="predicted"/>